<dbReference type="InterPro" id="IPR015424">
    <property type="entry name" value="PyrdxlP-dep_Trfase"/>
</dbReference>
<name>A0A955L7C6_9BACT</name>
<reference evidence="10" key="1">
    <citation type="submission" date="2020-04" db="EMBL/GenBank/DDBJ databases">
        <authorList>
            <person name="Zhang T."/>
        </authorList>
    </citation>
    <scope>NUCLEOTIDE SEQUENCE</scope>
    <source>
        <strain evidence="10">HKST-UBA11</strain>
    </source>
</reference>
<dbReference type="AlphaFoldDB" id="A0A955L7C6"/>
<dbReference type="PIRSF" id="PIRSF005572">
    <property type="entry name" value="NifS"/>
    <property type="match status" value="1"/>
</dbReference>
<dbReference type="InterPro" id="IPR016454">
    <property type="entry name" value="Cysteine_dSase"/>
</dbReference>
<dbReference type="NCBIfam" id="TIGR01979">
    <property type="entry name" value="sufS"/>
    <property type="match status" value="1"/>
</dbReference>
<dbReference type="CDD" id="cd06453">
    <property type="entry name" value="SufS_like"/>
    <property type="match status" value="1"/>
</dbReference>
<feature type="domain" description="Aminotransferase class V" evidence="9">
    <location>
        <begin position="13"/>
        <end position="390"/>
    </location>
</feature>
<organism evidence="10 11">
    <name type="scientific">Candidatus Dojkabacteria bacterium</name>
    <dbReference type="NCBI Taxonomy" id="2099670"/>
    <lineage>
        <taxon>Bacteria</taxon>
        <taxon>Candidatus Dojkabacteria</taxon>
    </lineage>
</organism>
<evidence type="ECO:0000256" key="6">
    <source>
        <dbReference type="ARBA" id="ARBA00050776"/>
    </source>
</evidence>
<dbReference type="InterPro" id="IPR015422">
    <property type="entry name" value="PyrdxlP-dep_Trfase_small"/>
</dbReference>
<comment type="cofactor">
    <cofactor evidence="1 7">
        <name>pyridoxal 5'-phosphate</name>
        <dbReference type="ChEBI" id="CHEBI:597326"/>
    </cofactor>
</comment>
<protein>
    <recommendedName>
        <fullName evidence="3 8">Cysteine desulfurase</fullName>
        <ecNumber evidence="3 8">2.8.1.7</ecNumber>
    </recommendedName>
</protein>
<dbReference type="PROSITE" id="PS00595">
    <property type="entry name" value="AA_TRANSFER_CLASS_5"/>
    <property type="match status" value="1"/>
</dbReference>
<dbReference type="PANTHER" id="PTHR43586:SF8">
    <property type="entry name" value="CYSTEINE DESULFURASE 1, CHLOROPLASTIC"/>
    <property type="match status" value="1"/>
</dbReference>
<keyword evidence="4 8" id="KW-0808">Transferase</keyword>
<keyword evidence="5 8" id="KW-0663">Pyridoxal phosphate</keyword>
<dbReference type="PANTHER" id="PTHR43586">
    <property type="entry name" value="CYSTEINE DESULFURASE"/>
    <property type="match status" value="1"/>
</dbReference>
<dbReference type="Proteomes" id="UP000754563">
    <property type="component" value="Unassembled WGS sequence"/>
</dbReference>
<dbReference type="EMBL" id="JAGQLH010000003">
    <property type="protein sequence ID" value="MCA9385083.1"/>
    <property type="molecule type" value="Genomic_DNA"/>
</dbReference>
<evidence type="ECO:0000256" key="4">
    <source>
        <dbReference type="ARBA" id="ARBA00022679"/>
    </source>
</evidence>
<evidence type="ECO:0000259" key="9">
    <source>
        <dbReference type="Pfam" id="PF00266"/>
    </source>
</evidence>
<dbReference type="GO" id="GO:0031071">
    <property type="term" value="F:cysteine desulfurase activity"/>
    <property type="evidence" value="ECO:0007669"/>
    <property type="project" value="UniProtKB-UniRule"/>
</dbReference>
<dbReference type="InterPro" id="IPR000192">
    <property type="entry name" value="Aminotrans_V_dom"/>
</dbReference>
<comment type="caution">
    <text evidence="10">The sequence shown here is derived from an EMBL/GenBank/DDBJ whole genome shotgun (WGS) entry which is preliminary data.</text>
</comment>
<dbReference type="Gene3D" id="3.40.640.10">
    <property type="entry name" value="Type I PLP-dependent aspartate aminotransferase-like (Major domain)"/>
    <property type="match status" value="1"/>
</dbReference>
<evidence type="ECO:0000256" key="7">
    <source>
        <dbReference type="RuleBase" id="RU004504"/>
    </source>
</evidence>
<dbReference type="Pfam" id="PF00266">
    <property type="entry name" value="Aminotran_5"/>
    <property type="match status" value="1"/>
</dbReference>
<accession>A0A955L7C6</accession>
<evidence type="ECO:0000256" key="5">
    <source>
        <dbReference type="ARBA" id="ARBA00022898"/>
    </source>
</evidence>
<evidence type="ECO:0000256" key="3">
    <source>
        <dbReference type="ARBA" id="ARBA00012239"/>
    </source>
</evidence>
<sequence length="404" mass="45610">MNFPLLKKNKKLHYLDSAATTHKPKEVVDRIKKFYTHENANVHRGIYDLSEHATQMYEEARKSIANFVHAKSEREIIFTSGTTDSINLVGYSWIWKNVFEGDTLLTSQMEHHSNFIPWQQAAKRKEHVSFEVVKLTDNYQLDLDDLEAKLKAHQPKLFAITHISNTLGTVNPIKEIVAIKERVSPHTKILIDGAQAVSHILVDVQDLGVDFYAFSGHKMYGPTGIGVLWAREEILTDTMSPYRYGGGMIRSVNISDSTWADLPEKFEGGTPNIAGAIGLNSAVEFIEKIGFSQIQSHEHTLIDYFFKKLDSYEHISLHGLKASKERIGVFSLTIPGVHPHDIAQILSNNNVAVRAGHHCTQILMRDVLNVVATIRVSFGIYTKKNDIDAFFKGIEDVFRLFPPS</sequence>
<dbReference type="EC" id="2.8.1.7" evidence="3 8"/>
<evidence type="ECO:0000313" key="10">
    <source>
        <dbReference type="EMBL" id="MCA9385083.1"/>
    </source>
</evidence>
<dbReference type="GO" id="GO:0030170">
    <property type="term" value="F:pyridoxal phosphate binding"/>
    <property type="evidence" value="ECO:0007669"/>
    <property type="project" value="UniProtKB-UniRule"/>
</dbReference>
<gene>
    <name evidence="10" type="ORF">KC717_00380</name>
</gene>
<evidence type="ECO:0000256" key="1">
    <source>
        <dbReference type="ARBA" id="ARBA00001933"/>
    </source>
</evidence>
<proteinExistence type="inferred from homology"/>
<evidence type="ECO:0000256" key="8">
    <source>
        <dbReference type="RuleBase" id="RU004506"/>
    </source>
</evidence>
<reference evidence="10" key="2">
    <citation type="journal article" date="2021" name="Microbiome">
        <title>Successional dynamics and alternative stable states in a saline activated sludge microbial community over 9 years.</title>
        <authorList>
            <person name="Wang Y."/>
            <person name="Ye J."/>
            <person name="Ju F."/>
            <person name="Liu L."/>
            <person name="Boyd J.A."/>
            <person name="Deng Y."/>
            <person name="Parks D.H."/>
            <person name="Jiang X."/>
            <person name="Yin X."/>
            <person name="Woodcroft B.J."/>
            <person name="Tyson G.W."/>
            <person name="Hugenholtz P."/>
            <person name="Polz M.F."/>
            <person name="Zhang T."/>
        </authorList>
    </citation>
    <scope>NUCLEOTIDE SEQUENCE</scope>
    <source>
        <strain evidence="10">HKST-UBA11</strain>
    </source>
</reference>
<comment type="similarity">
    <text evidence="2 8">Belongs to the class-V pyridoxal-phosphate-dependent aminotransferase family. Csd subfamily.</text>
</comment>
<dbReference type="InterPro" id="IPR015421">
    <property type="entry name" value="PyrdxlP-dep_Trfase_major"/>
</dbReference>
<evidence type="ECO:0000313" key="11">
    <source>
        <dbReference type="Proteomes" id="UP000754563"/>
    </source>
</evidence>
<dbReference type="InterPro" id="IPR010970">
    <property type="entry name" value="Cys_dSase_SufS"/>
</dbReference>
<evidence type="ECO:0000256" key="2">
    <source>
        <dbReference type="ARBA" id="ARBA00010447"/>
    </source>
</evidence>
<comment type="catalytic activity">
    <reaction evidence="6 8">
        <text>(sulfur carrier)-H + L-cysteine = (sulfur carrier)-SH + L-alanine</text>
        <dbReference type="Rhea" id="RHEA:43892"/>
        <dbReference type="Rhea" id="RHEA-COMP:14737"/>
        <dbReference type="Rhea" id="RHEA-COMP:14739"/>
        <dbReference type="ChEBI" id="CHEBI:29917"/>
        <dbReference type="ChEBI" id="CHEBI:35235"/>
        <dbReference type="ChEBI" id="CHEBI:57972"/>
        <dbReference type="ChEBI" id="CHEBI:64428"/>
        <dbReference type="EC" id="2.8.1.7"/>
    </reaction>
</comment>
<dbReference type="InterPro" id="IPR020578">
    <property type="entry name" value="Aminotrans_V_PyrdxlP_BS"/>
</dbReference>
<comment type="function">
    <text evidence="8">Catalyzes the removal of elemental sulfur and selenium atoms from L-cysteine, L-cystine, L-selenocysteine, and L-selenocystine to produce L-alanine.</text>
</comment>
<dbReference type="Gene3D" id="3.90.1150.10">
    <property type="entry name" value="Aspartate Aminotransferase, domain 1"/>
    <property type="match status" value="1"/>
</dbReference>
<dbReference type="SUPFAM" id="SSF53383">
    <property type="entry name" value="PLP-dependent transferases"/>
    <property type="match status" value="1"/>
</dbReference>
<dbReference type="GO" id="GO:0006534">
    <property type="term" value="P:cysteine metabolic process"/>
    <property type="evidence" value="ECO:0007669"/>
    <property type="project" value="UniProtKB-UniRule"/>
</dbReference>